<dbReference type="InParanoid" id="A0A1Y2G787"/>
<dbReference type="OrthoDB" id="2428737at2759"/>
<dbReference type="CDD" id="cd03784">
    <property type="entry name" value="GT1_Gtf-like"/>
    <property type="match status" value="1"/>
</dbReference>
<dbReference type="Proteomes" id="UP000193648">
    <property type="component" value="Unassembled WGS sequence"/>
</dbReference>
<evidence type="ECO:0008006" key="4">
    <source>
        <dbReference type="Google" id="ProtNLM"/>
    </source>
</evidence>
<evidence type="ECO:0000256" key="1">
    <source>
        <dbReference type="ARBA" id="ARBA00022679"/>
    </source>
</evidence>
<dbReference type="PANTHER" id="PTHR48045">
    <property type="entry name" value="UDP-GLYCOSYLTRANSFERASE 72B1"/>
    <property type="match status" value="1"/>
</dbReference>
<comment type="caution">
    <text evidence="2">The sequence shown here is derived from an EMBL/GenBank/DDBJ whole genome shotgun (WGS) entry which is preliminary data.</text>
</comment>
<dbReference type="RefSeq" id="XP_021875527.1">
    <property type="nucleotide sequence ID" value="XM_022020071.1"/>
</dbReference>
<dbReference type="STRING" id="64571.A0A1Y2G787"/>
<keyword evidence="3" id="KW-1185">Reference proteome</keyword>
<dbReference type="EMBL" id="MCFF01000077">
    <property type="protein sequence ID" value="ORY96108.1"/>
    <property type="molecule type" value="Genomic_DNA"/>
</dbReference>
<dbReference type="Pfam" id="PF00201">
    <property type="entry name" value="UDPGT"/>
    <property type="match status" value="1"/>
</dbReference>
<dbReference type="InterPro" id="IPR002213">
    <property type="entry name" value="UDP_glucos_trans"/>
</dbReference>
<gene>
    <name evidence="2" type="ORF">BCR41DRAFT_231840</name>
</gene>
<sequence>MVHYAFLTFSLPGHLTCMVTLAEKLIKVHPDLTVTIYTIDAAADKCAPIKAMPGLNIVTLKLGPNGGNVKELFTYSLEQPAQLADDVLLGIKNDLSSRAGVTYPSVAVSNQYGSTWGRQVAAKMGIKSYIFMPSPMIVWTVQMLLPQVYASGFDRKGFLEVPHYGLLNHLQLLDMGGMVDGLAEQCRLAQTHDGMLINDQEETYDSHYIAALKEYIPNVRFIGYLPPATDFSKPPAPKQAQSTCPEVQGPESLVLPWLDRQGPRSVIYIAMGSWVHLCKADQVELAFALEKVGRPVVWTIKKYNETVPYRPSHAGKDYKERECKVQCDEYGLPEGWLDRMGDRVLIVEWAPQTTILSHSSTGLFISHCGWNSLTECVSLGGIPIVGVPIFTDQPINAHMLEHKLKIGKNLWSNPTEGELDRHLVADTIYEVMGNQVFAENAAKLKRHNDRRWNGASGDSMKKLKEFCDEVESK</sequence>
<proteinExistence type="predicted"/>
<reference evidence="2 3" key="1">
    <citation type="submission" date="2016-07" db="EMBL/GenBank/DDBJ databases">
        <title>Pervasive Adenine N6-methylation of Active Genes in Fungi.</title>
        <authorList>
            <consortium name="DOE Joint Genome Institute"/>
            <person name="Mondo S.J."/>
            <person name="Dannebaum R.O."/>
            <person name="Kuo R.C."/>
            <person name="Labutti K."/>
            <person name="Haridas S."/>
            <person name="Kuo A."/>
            <person name="Salamov A."/>
            <person name="Ahrendt S.R."/>
            <person name="Lipzen A."/>
            <person name="Sullivan W."/>
            <person name="Andreopoulos W.B."/>
            <person name="Clum A."/>
            <person name="Lindquist E."/>
            <person name="Daum C."/>
            <person name="Ramamoorthy G.K."/>
            <person name="Gryganskyi A."/>
            <person name="Culley D."/>
            <person name="Magnuson J.K."/>
            <person name="James T.Y."/>
            <person name="O'Malley M.A."/>
            <person name="Stajich J.E."/>
            <person name="Spatafora J.W."/>
            <person name="Visel A."/>
            <person name="Grigoriev I.V."/>
        </authorList>
    </citation>
    <scope>NUCLEOTIDE SEQUENCE [LARGE SCALE GENOMIC DNA]</scope>
    <source>
        <strain evidence="2 3">NRRL 3116</strain>
    </source>
</reference>
<evidence type="ECO:0000313" key="2">
    <source>
        <dbReference type="EMBL" id="ORY96108.1"/>
    </source>
</evidence>
<dbReference type="GO" id="GO:0008194">
    <property type="term" value="F:UDP-glycosyltransferase activity"/>
    <property type="evidence" value="ECO:0007669"/>
    <property type="project" value="InterPro"/>
</dbReference>
<dbReference type="PANTHER" id="PTHR48045:SF34">
    <property type="entry name" value="ISOFLAVONE 7-O-GLUCOSYLTRANSFERASE 1-LIKE"/>
    <property type="match status" value="1"/>
</dbReference>
<dbReference type="GeneID" id="33561915"/>
<dbReference type="Gene3D" id="3.40.50.2000">
    <property type="entry name" value="Glycogen Phosphorylase B"/>
    <property type="match status" value="2"/>
</dbReference>
<accession>A0A1Y2G787</accession>
<protein>
    <recommendedName>
        <fullName evidence="4">UDP-glycosyltransferases domain-containing protein</fullName>
    </recommendedName>
</protein>
<dbReference type="SUPFAM" id="SSF53756">
    <property type="entry name" value="UDP-Glycosyltransferase/glycogen phosphorylase"/>
    <property type="match status" value="1"/>
</dbReference>
<dbReference type="AlphaFoldDB" id="A0A1Y2G787"/>
<organism evidence="2 3">
    <name type="scientific">Lobosporangium transversale</name>
    <dbReference type="NCBI Taxonomy" id="64571"/>
    <lineage>
        <taxon>Eukaryota</taxon>
        <taxon>Fungi</taxon>
        <taxon>Fungi incertae sedis</taxon>
        <taxon>Mucoromycota</taxon>
        <taxon>Mortierellomycotina</taxon>
        <taxon>Mortierellomycetes</taxon>
        <taxon>Mortierellales</taxon>
        <taxon>Mortierellaceae</taxon>
        <taxon>Lobosporangium</taxon>
    </lineage>
</organism>
<name>A0A1Y2G787_9FUNG</name>
<keyword evidence="1" id="KW-0808">Transferase</keyword>
<evidence type="ECO:0000313" key="3">
    <source>
        <dbReference type="Proteomes" id="UP000193648"/>
    </source>
</evidence>